<feature type="transmembrane region" description="Helical" evidence="1">
    <location>
        <begin position="121"/>
        <end position="140"/>
    </location>
</feature>
<organism evidence="2 3">
    <name type="scientific">Listeria fleischmannii</name>
    <dbReference type="NCBI Taxonomy" id="1069827"/>
    <lineage>
        <taxon>Bacteria</taxon>
        <taxon>Bacillati</taxon>
        <taxon>Bacillota</taxon>
        <taxon>Bacilli</taxon>
        <taxon>Bacillales</taxon>
        <taxon>Listeriaceae</taxon>
        <taxon>Listeria</taxon>
    </lineage>
</organism>
<evidence type="ECO:0000313" key="3">
    <source>
        <dbReference type="Proteomes" id="UP000571128"/>
    </source>
</evidence>
<dbReference type="GO" id="GO:0009401">
    <property type="term" value="P:phosphoenolpyruvate-dependent sugar phosphotransferase system"/>
    <property type="evidence" value="ECO:0007669"/>
    <property type="project" value="InterPro"/>
</dbReference>
<dbReference type="EMBL" id="JAARPY010000005">
    <property type="protein sequence ID" value="MBC1398418.1"/>
    <property type="molecule type" value="Genomic_DNA"/>
</dbReference>
<dbReference type="InterPro" id="IPR004704">
    <property type="entry name" value="PTS_IID_man"/>
</dbReference>
<sequence>MKMANTKTEFEFDKVVTKKDLLAANVRWLLCSQICWNYERMMSTGYLYSILPTLRKLYPKDDEQKEMMHMHNQFFNTNPMVGGLILGIDMAIEEREKMASKEVVTGIKTGLMGPFAGVGDTIFGVILPTIFGSIAAYMGLQGNVTGVIIWMIVNILVIGVRFTLLPLGYSQGAKLVNEFADRLNALTDSAILLGVTVVGALIPTVIHATVPYVYKSGKVELKMQEMLDQIMPALVPALLVGLIYMLLGYKKMTSTKAILLVMVLAIVLYNLKILG</sequence>
<dbReference type="InterPro" id="IPR050303">
    <property type="entry name" value="GatZ_KbaZ_carbometab"/>
</dbReference>
<accession>A0A841YE40</accession>
<dbReference type="PROSITE" id="PS51108">
    <property type="entry name" value="PTS_EIID"/>
    <property type="match status" value="1"/>
</dbReference>
<dbReference type="PANTHER" id="PTHR32502">
    <property type="entry name" value="N-ACETYLGALACTOSAMINE PERMEASE II COMPONENT-RELATED"/>
    <property type="match status" value="1"/>
</dbReference>
<comment type="caution">
    <text evidence="2">The sequence shown here is derived from an EMBL/GenBank/DDBJ whole genome shotgun (WGS) entry which is preliminary data.</text>
</comment>
<dbReference type="RefSeq" id="WP_099048772.1">
    <property type="nucleotide sequence ID" value="NZ_JAARPY010000005.1"/>
</dbReference>
<dbReference type="Proteomes" id="UP000571128">
    <property type="component" value="Unassembled WGS sequence"/>
</dbReference>
<feature type="transmembrane region" description="Helical" evidence="1">
    <location>
        <begin position="226"/>
        <end position="247"/>
    </location>
</feature>
<proteinExistence type="predicted"/>
<keyword evidence="1" id="KW-0472">Membrane</keyword>
<protein>
    <submittedName>
        <fullName evidence="2">PTS system mannose/fructose/sorbose family transporter subunit IID</fullName>
    </submittedName>
</protein>
<feature type="transmembrane region" description="Helical" evidence="1">
    <location>
        <begin position="253"/>
        <end position="271"/>
    </location>
</feature>
<evidence type="ECO:0000256" key="1">
    <source>
        <dbReference type="SAM" id="Phobius"/>
    </source>
</evidence>
<feature type="transmembrane region" description="Helical" evidence="1">
    <location>
        <begin position="189"/>
        <end position="214"/>
    </location>
</feature>
<keyword evidence="1" id="KW-1133">Transmembrane helix</keyword>
<gene>
    <name evidence="2" type="ORF">HB844_06010</name>
</gene>
<reference evidence="2 3" key="1">
    <citation type="submission" date="2020-03" db="EMBL/GenBank/DDBJ databases">
        <title>Soil Listeria distribution.</title>
        <authorList>
            <person name="Liao J."/>
            <person name="Wiedmann M."/>
        </authorList>
    </citation>
    <scope>NUCLEOTIDE SEQUENCE [LARGE SCALE GENOMIC DNA]</scope>
    <source>
        <strain evidence="2 3">FSL L7-1645</strain>
    </source>
</reference>
<name>A0A841YE40_9LIST</name>
<dbReference type="PANTHER" id="PTHR32502:SF26">
    <property type="entry name" value="PHOSPHOTRANSFERASE SYSTEM SUGAR-SPECIFIC EIID COMPONENT"/>
    <property type="match status" value="1"/>
</dbReference>
<dbReference type="Pfam" id="PF03613">
    <property type="entry name" value="EIID-AGA"/>
    <property type="match status" value="1"/>
</dbReference>
<evidence type="ECO:0000313" key="2">
    <source>
        <dbReference type="EMBL" id="MBC1398418.1"/>
    </source>
</evidence>
<feature type="transmembrane region" description="Helical" evidence="1">
    <location>
        <begin position="147"/>
        <end position="169"/>
    </location>
</feature>
<dbReference type="AlphaFoldDB" id="A0A841YE40"/>
<keyword evidence="1" id="KW-0812">Transmembrane</keyword>
<dbReference type="GO" id="GO:0005886">
    <property type="term" value="C:plasma membrane"/>
    <property type="evidence" value="ECO:0007669"/>
    <property type="project" value="TreeGrafter"/>
</dbReference>